<organism evidence="2 3">
    <name type="scientific">Vanilla planifolia</name>
    <name type="common">Vanilla</name>
    <dbReference type="NCBI Taxonomy" id="51239"/>
    <lineage>
        <taxon>Eukaryota</taxon>
        <taxon>Viridiplantae</taxon>
        <taxon>Streptophyta</taxon>
        <taxon>Embryophyta</taxon>
        <taxon>Tracheophyta</taxon>
        <taxon>Spermatophyta</taxon>
        <taxon>Magnoliopsida</taxon>
        <taxon>Liliopsida</taxon>
        <taxon>Asparagales</taxon>
        <taxon>Orchidaceae</taxon>
        <taxon>Vanilloideae</taxon>
        <taxon>Vanilleae</taxon>
        <taxon>Vanilla</taxon>
    </lineage>
</organism>
<sequence length="153" mass="16012">MAPSPLPPPPSPSSSSHIPRSTDVVASDNKSRSTSSVPDEPFLEPRSKAKRRKRNGSSILTFGAVTRAHHLAPPSLSNDQLAGVECPGVETARHYGELSVSLRYSGVPILLEPFICWRPSSPPSRLSAGSVAGSHSTTGKFGSCEVGSILSGP</sequence>
<comment type="caution">
    <text evidence="2">The sequence shown here is derived from an EMBL/GenBank/DDBJ whole genome shotgun (WGS) entry which is preliminary data.</text>
</comment>
<evidence type="ECO:0000256" key="1">
    <source>
        <dbReference type="SAM" id="MobiDB-lite"/>
    </source>
</evidence>
<dbReference type="EMBL" id="JADCNM010000013">
    <property type="protein sequence ID" value="KAG0456548.1"/>
    <property type="molecule type" value="Genomic_DNA"/>
</dbReference>
<feature type="compositionally biased region" description="Pro residues" evidence="1">
    <location>
        <begin position="1"/>
        <end position="12"/>
    </location>
</feature>
<dbReference type="Proteomes" id="UP000639772">
    <property type="component" value="Chromosome 13"/>
</dbReference>
<protein>
    <submittedName>
        <fullName evidence="2">Uncharacterized protein</fullName>
    </submittedName>
</protein>
<feature type="region of interest" description="Disordered" evidence="1">
    <location>
        <begin position="1"/>
        <end position="58"/>
    </location>
</feature>
<reference evidence="2 3" key="1">
    <citation type="journal article" date="2020" name="Nat. Food">
        <title>A phased Vanilla planifolia genome enables genetic improvement of flavour and production.</title>
        <authorList>
            <person name="Hasing T."/>
            <person name="Tang H."/>
            <person name="Brym M."/>
            <person name="Khazi F."/>
            <person name="Huang T."/>
            <person name="Chambers A.H."/>
        </authorList>
    </citation>
    <scope>NUCLEOTIDE SEQUENCE [LARGE SCALE GENOMIC DNA]</scope>
    <source>
        <tissue evidence="2">Leaf</tissue>
    </source>
</reference>
<evidence type="ECO:0000313" key="2">
    <source>
        <dbReference type="EMBL" id="KAG0456548.1"/>
    </source>
</evidence>
<dbReference type="AlphaFoldDB" id="A0A835UCV0"/>
<gene>
    <name evidence="2" type="ORF">HPP92_024336</name>
</gene>
<proteinExistence type="predicted"/>
<evidence type="ECO:0000313" key="3">
    <source>
        <dbReference type="Proteomes" id="UP000639772"/>
    </source>
</evidence>
<accession>A0A835UCV0</accession>
<name>A0A835UCV0_VANPL</name>